<protein>
    <submittedName>
        <fullName evidence="1">Uncharacterized protein</fullName>
    </submittedName>
</protein>
<sequence length="227" mass="26271">MFSKFLEDNEFTEKEMEQLNDFRKENKLDSKQYMLNKTHNEICNIYIKQILADTKITDAENETLNKLMTYLGMSLSSIGFDQSTINNARKKAQRLDELEKSISKKTLPEIKSTKEEQRKIGLLMAKDEKLYFCSAAKLSKLTTRSNVPTESLEDIGVFSVTNNRIVFKGSNKIIDLPFKKIVSCEKHNKDGLTIIKSGKDKPFIIDIVDDNNEIVYRIVDFIIKNFY</sequence>
<dbReference type="Proteomes" id="UP000269352">
    <property type="component" value="Unassembled WGS sequence"/>
</dbReference>
<accession>A0A388TB94</accession>
<dbReference type="AlphaFoldDB" id="A0A388TB94"/>
<organism evidence="1 2">
    <name type="scientific">Termititenax aidoneus</name>
    <dbReference type="NCBI Taxonomy" id="2218524"/>
    <lineage>
        <taxon>Bacteria</taxon>
        <taxon>Bacillati</taxon>
        <taxon>Candidatus Margulisiibacteriota</taxon>
        <taxon>Candidatus Termititenacia</taxon>
        <taxon>Candidatus Termititenacales</taxon>
        <taxon>Candidatus Termititenacaceae</taxon>
        <taxon>Candidatus Termititenax</taxon>
    </lineage>
</organism>
<dbReference type="EMBL" id="BGZN01000027">
    <property type="protein sequence ID" value="GBR74048.1"/>
    <property type="molecule type" value="Genomic_DNA"/>
</dbReference>
<keyword evidence="2" id="KW-1185">Reference proteome</keyword>
<comment type="caution">
    <text evidence="1">The sequence shown here is derived from an EMBL/GenBank/DDBJ whole genome shotgun (WGS) entry which is preliminary data.</text>
</comment>
<proteinExistence type="predicted"/>
<evidence type="ECO:0000313" key="1">
    <source>
        <dbReference type="EMBL" id="GBR74048.1"/>
    </source>
</evidence>
<reference evidence="1 2" key="1">
    <citation type="journal article" date="2019" name="ISME J.">
        <title>Genome analyses of uncultured TG2/ZB3 bacteria in 'Margulisbacteria' specifically attached to ectosymbiotic spirochetes of protists in the termite gut.</title>
        <authorList>
            <person name="Utami Y.D."/>
            <person name="Kuwahara H."/>
            <person name="Igai K."/>
            <person name="Murakami T."/>
            <person name="Sugaya K."/>
            <person name="Morikawa T."/>
            <person name="Nagura Y."/>
            <person name="Yuki M."/>
            <person name="Deevong P."/>
            <person name="Inoue T."/>
            <person name="Kihara K."/>
            <person name="Lo N."/>
            <person name="Yamada A."/>
            <person name="Ohkuma M."/>
            <person name="Hongoh Y."/>
        </authorList>
    </citation>
    <scope>NUCLEOTIDE SEQUENCE [LARGE SCALE GENOMIC DNA]</scope>
    <source>
        <strain evidence="1">NkOx7-01</strain>
    </source>
</reference>
<name>A0A388TB94_TERA1</name>
<gene>
    <name evidence="1" type="ORF">NO1_1283</name>
</gene>
<evidence type="ECO:0000313" key="2">
    <source>
        <dbReference type="Proteomes" id="UP000269352"/>
    </source>
</evidence>